<dbReference type="GO" id="GO:0016846">
    <property type="term" value="F:carbon-sulfur lyase activity"/>
    <property type="evidence" value="ECO:0007669"/>
    <property type="project" value="InterPro"/>
</dbReference>
<keyword evidence="4" id="KW-0456">Lyase</keyword>
<dbReference type="Pfam" id="PF04828">
    <property type="entry name" value="GFA"/>
    <property type="match status" value="1"/>
</dbReference>
<evidence type="ECO:0000259" key="5">
    <source>
        <dbReference type="PROSITE" id="PS51891"/>
    </source>
</evidence>
<dbReference type="InterPro" id="IPR011057">
    <property type="entry name" value="Mss4-like_sf"/>
</dbReference>
<protein>
    <recommendedName>
        <fullName evidence="5">CENP-V/GFA domain-containing protein</fullName>
    </recommendedName>
</protein>
<keyword evidence="7" id="KW-1185">Reference proteome</keyword>
<comment type="similarity">
    <text evidence="1">Belongs to the Gfa family.</text>
</comment>
<evidence type="ECO:0000313" key="7">
    <source>
        <dbReference type="Proteomes" id="UP000240883"/>
    </source>
</evidence>
<keyword evidence="2" id="KW-0479">Metal-binding</keyword>
<dbReference type="EMBL" id="KZ678156">
    <property type="protein sequence ID" value="PSN59378.1"/>
    <property type="molecule type" value="Genomic_DNA"/>
</dbReference>
<evidence type="ECO:0000256" key="1">
    <source>
        <dbReference type="ARBA" id="ARBA00005495"/>
    </source>
</evidence>
<gene>
    <name evidence="6" type="ORF">BS50DRAFT_579976</name>
</gene>
<name>A0A2T2N2X9_CORCC</name>
<sequence>MGAEGRCNCGAIKVTISELPAQSLICYCSNCRRAGSSAFSANYFVEKANVDVSDPKGALKSYDDNDTKSGNTIIREFCSICGSGIMTLPSRESPKAILKAGLFDEIPPPAMQVFDHEKPAWLKIEKL</sequence>
<dbReference type="PANTHER" id="PTHR33337">
    <property type="entry name" value="GFA DOMAIN-CONTAINING PROTEIN"/>
    <property type="match status" value="1"/>
</dbReference>
<feature type="domain" description="CENP-V/GFA" evidence="5">
    <location>
        <begin position="3"/>
        <end position="115"/>
    </location>
</feature>
<dbReference type="OrthoDB" id="2212170at2759"/>
<dbReference type="AlphaFoldDB" id="A0A2T2N2X9"/>
<dbReference type="GO" id="GO:0046872">
    <property type="term" value="F:metal ion binding"/>
    <property type="evidence" value="ECO:0007669"/>
    <property type="project" value="UniProtKB-KW"/>
</dbReference>
<dbReference type="SUPFAM" id="SSF51316">
    <property type="entry name" value="Mss4-like"/>
    <property type="match status" value="1"/>
</dbReference>
<evidence type="ECO:0000256" key="2">
    <source>
        <dbReference type="ARBA" id="ARBA00022723"/>
    </source>
</evidence>
<evidence type="ECO:0000256" key="3">
    <source>
        <dbReference type="ARBA" id="ARBA00022833"/>
    </source>
</evidence>
<keyword evidence="3" id="KW-0862">Zinc</keyword>
<dbReference type="Proteomes" id="UP000240883">
    <property type="component" value="Unassembled WGS sequence"/>
</dbReference>
<dbReference type="PANTHER" id="PTHR33337:SF40">
    <property type="entry name" value="CENP-V_GFA DOMAIN-CONTAINING PROTEIN-RELATED"/>
    <property type="match status" value="1"/>
</dbReference>
<evidence type="ECO:0000313" key="6">
    <source>
        <dbReference type="EMBL" id="PSN59378.1"/>
    </source>
</evidence>
<dbReference type="STRING" id="1448308.A0A2T2N2X9"/>
<accession>A0A2T2N2X9</accession>
<reference evidence="6 7" key="1">
    <citation type="journal article" date="2018" name="Front. Microbiol.">
        <title>Genome-Wide Analysis of Corynespora cassiicola Leaf Fall Disease Putative Effectors.</title>
        <authorList>
            <person name="Lopez D."/>
            <person name="Ribeiro S."/>
            <person name="Label P."/>
            <person name="Fumanal B."/>
            <person name="Venisse J.S."/>
            <person name="Kohler A."/>
            <person name="de Oliveira R.R."/>
            <person name="Labutti K."/>
            <person name="Lipzen A."/>
            <person name="Lail K."/>
            <person name="Bauer D."/>
            <person name="Ohm R.A."/>
            <person name="Barry K.W."/>
            <person name="Spatafora J."/>
            <person name="Grigoriev I.V."/>
            <person name="Martin F.M."/>
            <person name="Pujade-Renaud V."/>
        </authorList>
    </citation>
    <scope>NUCLEOTIDE SEQUENCE [LARGE SCALE GENOMIC DNA]</scope>
    <source>
        <strain evidence="6 7">Philippines</strain>
    </source>
</reference>
<proteinExistence type="inferred from homology"/>
<dbReference type="Gene3D" id="3.90.1590.10">
    <property type="entry name" value="glutathione-dependent formaldehyde- activating enzyme (gfa)"/>
    <property type="match status" value="1"/>
</dbReference>
<evidence type="ECO:0000256" key="4">
    <source>
        <dbReference type="ARBA" id="ARBA00023239"/>
    </source>
</evidence>
<dbReference type="InterPro" id="IPR006913">
    <property type="entry name" value="CENP-V/GFA"/>
</dbReference>
<dbReference type="PROSITE" id="PS51891">
    <property type="entry name" value="CENP_V_GFA"/>
    <property type="match status" value="1"/>
</dbReference>
<organism evidence="6 7">
    <name type="scientific">Corynespora cassiicola Philippines</name>
    <dbReference type="NCBI Taxonomy" id="1448308"/>
    <lineage>
        <taxon>Eukaryota</taxon>
        <taxon>Fungi</taxon>
        <taxon>Dikarya</taxon>
        <taxon>Ascomycota</taxon>
        <taxon>Pezizomycotina</taxon>
        <taxon>Dothideomycetes</taxon>
        <taxon>Pleosporomycetidae</taxon>
        <taxon>Pleosporales</taxon>
        <taxon>Corynesporascaceae</taxon>
        <taxon>Corynespora</taxon>
    </lineage>
</organism>